<reference evidence="2" key="1">
    <citation type="submission" date="2017-05" db="EMBL/GenBank/DDBJ databases">
        <title>Polyphasic characterization of four soil-derived phenanthrene-degrading Acidovorax strains and proposal of Acidovorax phenanthrenivorans sp. nov.</title>
        <authorList>
            <person name="Singleton D."/>
            <person name="Lee J."/>
            <person name="Dickey A.N."/>
            <person name="Stroud A."/>
            <person name="Scholl E.H."/>
            <person name="Wright F.A."/>
            <person name="Aitken M.D."/>
        </authorList>
    </citation>
    <scope>NUCLEOTIDE SEQUENCE</scope>
    <source>
        <strain evidence="2">P4</strain>
        <plasmid evidence="2">pACP4.1</plasmid>
    </source>
</reference>
<dbReference type="KEGG" id="acip:CBP36_19930"/>
<dbReference type="AlphaFoldDB" id="A0A240UIE2"/>
<dbReference type="EMBL" id="CP021367">
    <property type="protein sequence ID" value="ART61238.1"/>
    <property type="molecule type" value="Genomic_DNA"/>
</dbReference>
<keyword evidence="1" id="KW-1133">Transmembrane helix</keyword>
<accession>A0A240UIE2</accession>
<evidence type="ECO:0000256" key="1">
    <source>
        <dbReference type="SAM" id="Phobius"/>
    </source>
</evidence>
<dbReference type="RefSeq" id="WP_086929009.1">
    <property type="nucleotide sequence ID" value="NZ_CP021367.1"/>
</dbReference>
<protein>
    <recommendedName>
        <fullName evidence="4">Pilin accessory protein (PilO)</fullName>
    </recommendedName>
</protein>
<dbReference type="InterPro" id="IPR009663">
    <property type="entry name" value="PAP_PilO"/>
</dbReference>
<dbReference type="KEGG" id="acis:CBP35_19900"/>
<gene>
    <name evidence="2" type="ORF">CBP36_19930</name>
</gene>
<evidence type="ECO:0000313" key="2">
    <source>
        <dbReference type="EMBL" id="ART61238.1"/>
    </source>
</evidence>
<sequence>MAIVHIQEMAKPIAVAMEWHSLTGTKGERQEIAEIAKSSGSKTGCLVADDESGASVLGVSHDQKPGVTCGAAWLAKASAREPLILVEPLNTGKIWICGVKAGTPLQDRDVIIEYENLEEVLQGFLQDIVDARICSTIDGLEQKFDNVSPQGFAELVANVKQERLTRIQGQSPVLVATIFFGLIAIAAYYGYASWQTTIEQGKNKIKLQQLSAQDAAKKEAEARRQAELRRQEAVALLRDIVLDQPAVEEAVSTVFAAIGPVPATIAGWRLQAIECDPKVCSFQWAREKNGTLASFIAAAEQMSWSNPFASGEIATTSMELAMKAREGDLESLVDSSKFKVALESKLQEVKMIGAEYIISKMEPIEVAMKPLPAPPPGANPPPAPKPLKWKIGQASLSGTQLFLLRSIPEYIDHAGVAMKTLKIDLKTNTWKMEVNYAGN</sequence>
<dbReference type="Pfam" id="PF06864">
    <property type="entry name" value="PAP_PilO"/>
    <property type="match status" value="1"/>
</dbReference>
<evidence type="ECO:0008006" key="4">
    <source>
        <dbReference type="Google" id="ProtNLM"/>
    </source>
</evidence>
<keyword evidence="1" id="KW-0812">Transmembrane</keyword>
<name>A0A240UIE2_9BURK</name>
<keyword evidence="2" id="KW-0614">Plasmid</keyword>
<feature type="transmembrane region" description="Helical" evidence="1">
    <location>
        <begin position="173"/>
        <end position="191"/>
    </location>
</feature>
<organism evidence="2 3">
    <name type="scientific">Acidovorax carolinensis</name>
    <dbReference type="NCBI Taxonomy" id="553814"/>
    <lineage>
        <taxon>Bacteria</taxon>
        <taxon>Pseudomonadati</taxon>
        <taxon>Pseudomonadota</taxon>
        <taxon>Betaproteobacteria</taxon>
        <taxon>Burkholderiales</taxon>
        <taxon>Comamonadaceae</taxon>
        <taxon>Acidovorax</taxon>
    </lineage>
</organism>
<evidence type="ECO:0000313" key="3">
    <source>
        <dbReference type="Proteomes" id="UP000194440"/>
    </source>
</evidence>
<geneLocation type="plasmid" evidence="2 3">
    <name>pACP4.1</name>
</geneLocation>
<keyword evidence="3" id="KW-1185">Reference proteome</keyword>
<dbReference type="Proteomes" id="UP000194440">
    <property type="component" value="Plasmid pACP4.1"/>
</dbReference>
<proteinExistence type="predicted"/>
<keyword evidence="1" id="KW-0472">Membrane</keyword>